<dbReference type="OrthoDB" id="9782542at2"/>
<evidence type="ECO:0000256" key="2">
    <source>
        <dbReference type="SAM" id="MobiDB-lite"/>
    </source>
</evidence>
<keyword evidence="3" id="KW-0812">Transmembrane</keyword>
<dbReference type="InterPro" id="IPR050922">
    <property type="entry name" value="LytR/CpsA/Psr_CW_biosynth"/>
</dbReference>
<organism evidence="5 6">
    <name type="scientific">Umezawaea tangerina</name>
    <dbReference type="NCBI Taxonomy" id="84725"/>
    <lineage>
        <taxon>Bacteria</taxon>
        <taxon>Bacillati</taxon>
        <taxon>Actinomycetota</taxon>
        <taxon>Actinomycetes</taxon>
        <taxon>Pseudonocardiales</taxon>
        <taxon>Pseudonocardiaceae</taxon>
        <taxon>Umezawaea</taxon>
    </lineage>
</organism>
<evidence type="ECO:0000259" key="4">
    <source>
        <dbReference type="Pfam" id="PF03816"/>
    </source>
</evidence>
<reference evidence="5 6" key="1">
    <citation type="submission" date="2018-03" db="EMBL/GenBank/DDBJ databases">
        <title>Genomic Encyclopedia of Archaeal and Bacterial Type Strains, Phase II (KMG-II): from individual species to whole genera.</title>
        <authorList>
            <person name="Goeker M."/>
        </authorList>
    </citation>
    <scope>NUCLEOTIDE SEQUENCE [LARGE SCALE GENOMIC DNA]</scope>
    <source>
        <strain evidence="5 6">DSM 44720</strain>
    </source>
</reference>
<accession>A0A2T0T7B2</accession>
<evidence type="ECO:0000313" key="6">
    <source>
        <dbReference type="Proteomes" id="UP000239494"/>
    </source>
</evidence>
<dbReference type="Gene3D" id="3.40.630.190">
    <property type="entry name" value="LCP protein"/>
    <property type="match status" value="1"/>
</dbReference>
<feature type="domain" description="Cell envelope-related transcriptional attenuator" evidence="4">
    <location>
        <begin position="90"/>
        <end position="229"/>
    </location>
</feature>
<dbReference type="InterPro" id="IPR004474">
    <property type="entry name" value="LytR_CpsA_psr"/>
</dbReference>
<name>A0A2T0T7B2_9PSEU</name>
<dbReference type="NCBIfam" id="TIGR00350">
    <property type="entry name" value="lytR_cpsA_psr"/>
    <property type="match status" value="1"/>
</dbReference>
<sequence>MTEQEALIREAVAAEAAEAVDSRAVLAALHAKRSRRRPLALLAVAGLTVAAVTAAVVLAPSPAPRPATLEAATPPEPSTVLLAGLDAAGHADSVVLARVGADGSITAVTLPRDAWVDLPGQGMGTLSSASDPQVLVHAVEGLTGTHVDHYATVDLAAVAAVSTVVGGVEVCLTAPAQESLSGVDLPAGRSTVSGDQALAFLRQRRGLPDGDFDRMVRQQAFLRSLAAKVLDPAVLRDQAKVTAVVDAVRNGVHTDPGWNLLAFVNTLLPNANIRTATVPHEGTTATESGTALTVNPAEVRAFVTGFQSESPTPSGPSDVAGGDCVN</sequence>
<protein>
    <submittedName>
        <fullName evidence="5">LytR family transcriptional attenuator</fullName>
    </submittedName>
</protein>
<proteinExistence type="inferred from homology"/>
<evidence type="ECO:0000256" key="1">
    <source>
        <dbReference type="ARBA" id="ARBA00006068"/>
    </source>
</evidence>
<keyword evidence="3" id="KW-1133">Transmembrane helix</keyword>
<dbReference type="PANTHER" id="PTHR33392:SF6">
    <property type="entry name" value="POLYISOPRENYL-TEICHOIC ACID--PEPTIDOGLYCAN TEICHOIC ACID TRANSFERASE TAGU"/>
    <property type="match status" value="1"/>
</dbReference>
<gene>
    <name evidence="5" type="ORF">CLV43_105286</name>
</gene>
<keyword evidence="6" id="KW-1185">Reference proteome</keyword>
<evidence type="ECO:0000256" key="3">
    <source>
        <dbReference type="SAM" id="Phobius"/>
    </source>
</evidence>
<dbReference type="AlphaFoldDB" id="A0A2T0T7B2"/>
<feature type="transmembrane region" description="Helical" evidence="3">
    <location>
        <begin position="39"/>
        <end position="59"/>
    </location>
</feature>
<dbReference type="Proteomes" id="UP000239494">
    <property type="component" value="Unassembled WGS sequence"/>
</dbReference>
<evidence type="ECO:0000313" key="5">
    <source>
        <dbReference type="EMBL" id="PRY41528.1"/>
    </source>
</evidence>
<dbReference type="PANTHER" id="PTHR33392">
    <property type="entry name" value="POLYISOPRENYL-TEICHOIC ACID--PEPTIDOGLYCAN TEICHOIC ACID TRANSFERASE TAGU"/>
    <property type="match status" value="1"/>
</dbReference>
<comment type="similarity">
    <text evidence="1">Belongs to the LytR/CpsA/Psr (LCP) family.</text>
</comment>
<dbReference type="Pfam" id="PF03816">
    <property type="entry name" value="LytR_cpsA_psr"/>
    <property type="match status" value="1"/>
</dbReference>
<dbReference type="RefSeq" id="WP_106188542.1">
    <property type="nucleotide sequence ID" value="NZ_PVTF01000005.1"/>
</dbReference>
<feature type="region of interest" description="Disordered" evidence="2">
    <location>
        <begin position="306"/>
        <end position="326"/>
    </location>
</feature>
<keyword evidence="3" id="KW-0472">Membrane</keyword>
<dbReference type="EMBL" id="PVTF01000005">
    <property type="protein sequence ID" value="PRY41528.1"/>
    <property type="molecule type" value="Genomic_DNA"/>
</dbReference>
<comment type="caution">
    <text evidence="5">The sequence shown here is derived from an EMBL/GenBank/DDBJ whole genome shotgun (WGS) entry which is preliminary data.</text>
</comment>